<dbReference type="FunFam" id="1.20.1070.10:FF:000034">
    <property type="entry name" value="G-protein coupled receptor 1"/>
    <property type="match status" value="1"/>
</dbReference>
<sequence>MFCEHGNHVLCMFGVTLMEYSPKFQSCCNSEFPRYGMSRVLIRNASLPCFFAVLYTGIQSQSVRSRIRTVKMTNSSISPGYCPLIQAMVNASVPSNSSAEVGALSLATVCLHGLVSSFGILENILILGVVGFRVRRSVISVWILNLAASDLLATASLPFFTIFLARGGTWTLGTTFCKLHSSIFFLNMFVSAFLLAAISLDRCLVVHKPVWVHNRRNVQLVGRVCGIIWALAVLCTVPYYLFRDTIHRHDGRVMCYYNYAQYLPVREFDLKELCEARQDALAFSKLLLAFILPLVVIVWSYVSVTIGIARRGRNRHPFRFVRLVVAVLLSFVVCWAPYHVFSILEAVAQYRPSLRGLVASGLPPTASLAFLNSVLNPILYVFSCPDLCHKIRQSLAAVMESVLAEDLGEWSRRQSTQRSSSSTSELLLRGRRSLNNAPSLRGRDFRAEEEAAQKTKEPHPAN</sequence>
<keyword evidence="19" id="KW-1185">Reference proteome</keyword>
<dbReference type="PANTHER" id="PTHR24225:SF72">
    <property type="entry name" value="G-PROTEIN COUPLED RECEPTORS FAMILY 1 PROFILE DOMAIN-CONTAINING PROTEIN-RELATED"/>
    <property type="match status" value="1"/>
</dbReference>
<dbReference type="InterPro" id="IPR000826">
    <property type="entry name" value="Formyl_rcpt-rel"/>
</dbReference>
<keyword evidence="9" id="KW-1015">Disulfide bond</keyword>
<keyword evidence="4" id="KW-0597">Phosphoprotein</keyword>
<dbReference type="PRINTS" id="PR00237">
    <property type="entry name" value="GPCRRHODOPSN"/>
</dbReference>
<name>A0A8C7IYT1_ONCKI</name>
<evidence type="ECO:0000256" key="16">
    <source>
        <dbReference type="SAM" id="Phobius"/>
    </source>
</evidence>
<evidence type="ECO:0000259" key="17">
    <source>
        <dbReference type="PROSITE" id="PS50262"/>
    </source>
</evidence>
<dbReference type="GO" id="GO:0006935">
    <property type="term" value="P:chemotaxis"/>
    <property type="evidence" value="ECO:0007669"/>
    <property type="project" value="UniProtKB-KW"/>
</dbReference>
<dbReference type="GO" id="GO:0007204">
    <property type="term" value="P:positive regulation of cytosolic calcium ion concentration"/>
    <property type="evidence" value="ECO:0007669"/>
    <property type="project" value="TreeGrafter"/>
</dbReference>
<evidence type="ECO:0000256" key="8">
    <source>
        <dbReference type="ARBA" id="ARBA00023136"/>
    </source>
</evidence>
<evidence type="ECO:0000256" key="11">
    <source>
        <dbReference type="ARBA" id="ARBA00023180"/>
    </source>
</evidence>
<dbReference type="Pfam" id="PF00001">
    <property type="entry name" value="7tm_1"/>
    <property type="match status" value="1"/>
</dbReference>
<evidence type="ECO:0000256" key="5">
    <source>
        <dbReference type="ARBA" id="ARBA00022692"/>
    </source>
</evidence>
<feature type="transmembrane region" description="Helical" evidence="16">
    <location>
        <begin position="183"/>
        <end position="200"/>
    </location>
</feature>
<evidence type="ECO:0000256" key="3">
    <source>
        <dbReference type="ARBA" id="ARBA00022500"/>
    </source>
</evidence>
<evidence type="ECO:0000256" key="2">
    <source>
        <dbReference type="ARBA" id="ARBA00022475"/>
    </source>
</evidence>
<proteinExistence type="inferred from homology"/>
<dbReference type="PROSITE" id="PS00237">
    <property type="entry name" value="G_PROTEIN_RECEP_F1_1"/>
    <property type="match status" value="1"/>
</dbReference>
<evidence type="ECO:0000256" key="9">
    <source>
        <dbReference type="ARBA" id="ARBA00023157"/>
    </source>
</evidence>
<dbReference type="GO" id="GO:0004953">
    <property type="term" value="F:icosanoid receptor activity"/>
    <property type="evidence" value="ECO:0007669"/>
    <property type="project" value="UniProtKB-ARBA"/>
</dbReference>
<gene>
    <name evidence="18" type="primary">PTGDR2</name>
</gene>
<feature type="transmembrane region" description="Helical" evidence="16">
    <location>
        <begin position="320"/>
        <end position="341"/>
    </location>
</feature>
<dbReference type="PANTHER" id="PTHR24225">
    <property type="entry name" value="CHEMOTACTIC RECEPTOR"/>
    <property type="match status" value="1"/>
</dbReference>
<accession>A0A8C7IYT1</accession>
<dbReference type="AlphaFoldDB" id="A0A8C7IYT1"/>
<comment type="similarity">
    <text evidence="14">Belongs to the G-protein coupled receptor 1 family.</text>
</comment>
<keyword evidence="11" id="KW-0325">Glycoprotein</keyword>
<evidence type="ECO:0000313" key="19">
    <source>
        <dbReference type="Proteomes" id="UP000694557"/>
    </source>
</evidence>
<feature type="compositionally biased region" description="Low complexity" evidence="15">
    <location>
        <begin position="414"/>
        <end position="427"/>
    </location>
</feature>
<keyword evidence="10 14" id="KW-0675">Receptor</keyword>
<feature type="transmembrane region" description="Helical" evidence="16">
    <location>
        <begin position="361"/>
        <end position="382"/>
    </location>
</feature>
<evidence type="ECO:0000256" key="6">
    <source>
        <dbReference type="ARBA" id="ARBA00022989"/>
    </source>
</evidence>
<evidence type="ECO:0000313" key="18">
    <source>
        <dbReference type="Ensembl" id="ENSOKIP00005080402.1"/>
    </source>
</evidence>
<keyword evidence="2" id="KW-1003">Cell membrane</keyword>
<dbReference type="GO" id="GO:0004875">
    <property type="term" value="F:complement receptor activity"/>
    <property type="evidence" value="ECO:0007669"/>
    <property type="project" value="TreeGrafter"/>
</dbReference>
<reference evidence="18" key="1">
    <citation type="submission" date="2025-08" db="UniProtKB">
        <authorList>
            <consortium name="Ensembl"/>
        </authorList>
    </citation>
    <scope>IDENTIFICATION</scope>
</reference>
<organism evidence="18 19">
    <name type="scientific">Oncorhynchus kisutch</name>
    <name type="common">Coho salmon</name>
    <name type="synonym">Salmo kisutch</name>
    <dbReference type="NCBI Taxonomy" id="8019"/>
    <lineage>
        <taxon>Eukaryota</taxon>
        <taxon>Metazoa</taxon>
        <taxon>Chordata</taxon>
        <taxon>Craniata</taxon>
        <taxon>Vertebrata</taxon>
        <taxon>Euteleostomi</taxon>
        <taxon>Actinopterygii</taxon>
        <taxon>Neopterygii</taxon>
        <taxon>Teleostei</taxon>
        <taxon>Protacanthopterygii</taxon>
        <taxon>Salmoniformes</taxon>
        <taxon>Salmonidae</taxon>
        <taxon>Salmoninae</taxon>
        <taxon>Oncorhynchus</taxon>
    </lineage>
</organism>
<feature type="transmembrane region" description="Helical" evidence="16">
    <location>
        <begin position="103"/>
        <end position="130"/>
    </location>
</feature>
<dbReference type="Proteomes" id="UP000694557">
    <property type="component" value="Unassembled WGS sequence"/>
</dbReference>
<keyword evidence="5 14" id="KW-0812">Transmembrane</keyword>
<feature type="transmembrane region" description="Helical" evidence="16">
    <location>
        <begin position="142"/>
        <end position="163"/>
    </location>
</feature>
<dbReference type="Gene3D" id="1.20.1070.10">
    <property type="entry name" value="Rhodopsin 7-helix transmembrane proteins"/>
    <property type="match status" value="1"/>
</dbReference>
<feature type="domain" description="G-protein coupled receptors family 1 profile" evidence="17">
    <location>
        <begin position="122"/>
        <end position="380"/>
    </location>
</feature>
<comment type="similarity">
    <text evidence="13">Belongs to the chemokine-like receptor (CMKLR) family.</text>
</comment>
<feature type="compositionally biased region" description="Basic and acidic residues" evidence="15">
    <location>
        <begin position="441"/>
        <end position="462"/>
    </location>
</feature>
<dbReference type="InterPro" id="IPR000276">
    <property type="entry name" value="GPCR_Rhodpsn"/>
</dbReference>
<feature type="transmembrane region" description="Helical" evidence="16">
    <location>
        <begin position="286"/>
        <end position="308"/>
    </location>
</feature>
<dbReference type="GO" id="GO:0005886">
    <property type="term" value="C:plasma membrane"/>
    <property type="evidence" value="ECO:0007669"/>
    <property type="project" value="UniProtKB-SubCell"/>
</dbReference>
<feature type="transmembrane region" description="Helical" evidence="16">
    <location>
        <begin position="220"/>
        <end position="242"/>
    </location>
</feature>
<dbReference type="InterPro" id="IPR017452">
    <property type="entry name" value="GPCR_Rhodpsn_7TM"/>
</dbReference>
<evidence type="ECO:0000256" key="15">
    <source>
        <dbReference type="SAM" id="MobiDB-lite"/>
    </source>
</evidence>
<evidence type="ECO:0000256" key="10">
    <source>
        <dbReference type="ARBA" id="ARBA00023170"/>
    </source>
</evidence>
<comment type="subcellular location">
    <subcellularLocation>
        <location evidence="1">Cell membrane</location>
        <topology evidence="1">Multi-pass membrane protein</topology>
    </subcellularLocation>
</comment>
<evidence type="ECO:0000256" key="14">
    <source>
        <dbReference type="RuleBase" id="RU000688"/>
    </source>
</evidence>
<evidence type="ECO:0000256" key="13">
    <source>
        <dbReference type="ARBA" id="ARBA00025736"/>
    </source>
</evidence>
<keyword evidence="12 14" id="KW-0807">Transducer</keyword>
<evidence type="ECO:0000256" key="7">
    <source>
        <dbReference type="ARBA" id="ARBA00023040"/>
    </source>
</evidence>
<evidence type="ECO:0000256" key="12">
    <source>
        <dbReference type="ARBA" id="ARBA00023224"/>
    </source>
</evidence>
<dbReference type="PROSITE" id="PS50262">
    <property type="entry name" value="G_PROTEIN_RECEP_F1_2"/>
    <property type="match status" value="1"/>
</dbReference>
<keyword evidence="3" id="KW-0145">Chemotaxis</keyword>
<protein>
    <submittedName>
        <fullName evidence="18">Prostaglandin D2 receptor 2</fullName>
    </submittedName>
</protein>
<keyword evidence="8 16" id="KW-0472">Membrane</keyword>
<dbReference type="GeneTree" id="ENSGT00940000162009"/>
<reference evidence="18" key="2">
    <citation type="submission" date="2025-09" db="UniProtKB">
        <authorList>
            <consortium name="Ensembl"/>
        </authorList>
    </citation>
    <scope>IDENTIFICATION</scope>
</reference>
<dbReference type="GO" id="GO:0006954">
    <property type="term" value="P:inflammatory response"/>
    <property type="evidence" value="ECO:0007669"/>
    <property type="project" value="TreeGrafter"/>
</dbReference>
<dbReference type="Ensembl" id="ENSOKIT00005085672.1">
    <property type="protein sequence ID" value="ENSOKIP00005080402.1"/>
    <property type="gene ID" value="ENSOKIG00005034705.1"/>
</dbReference>
<feature type="region of interest" description="Disordered" evidence="15">
    <location>
        <begin position="414"/>
        <end position="462"/>
    </location>
</feature>
<dbReference type="SUPFAM" id="SSF81321">
    <property type="entry name" value="Family A G protein-coupled receptor-like"/>
    <property type="match status" value="1"/>
</dbReference>
<evidence type="ECO:0000256" key="1">
    <source>
        <dbReference type="ARBA" id="ARBA00004651"/>
    </source>
</evidence>
<dbReference type="GO" id="GO:0007200">
    <property type="term" value="P:phospholipase C-activating G protein-coupled receptor signaling pathway"/>
    <property type="evidence" value="ECO:0007669"/>
    <property type="project" value="TreeGrafter"/>
</dbReference>
<evidence type="ECO:0000256" key="4">
    <source>
        <dbReference type="ARBA" id="ARBA00022553"/>
    </source>
</evidence>
<keyword evidence="6 16" id="KW-1133">Transmembrane helix</keyword>
<dbReference type="PRINTS" id="PR00526">
    <property type="entry name" value="FMETLEUPHER"/>
</dbReference>
<keyword evidence="7 14" id="KW-0297">G-protein coupled receptor</keyword>